<dbReference type="SMART" id="SM00220">
    <property type="entry name" value="S_TKc"/>
    <property type="match status" value="1"/>
</dbReference>
<evidence type="ECO:0000256" key="3">
    <source>
        <dbReference type="ARBA" id="ARBA00022679"/>
    </source>
</evidence>
<dbReference type="PROSITE" id="PS00107">
    <property type="entry name" value="PROTEIN_KINASE_ATP"/>
    <property type="match status" value="1"/>
</dbReference>
<protein>
    <recommendedName>
        <fullName evidence="8">Protein kinase domain-containing protein</fullName>
    </recommendedName>
</protein>
<dbReference type="PANTHER" id="PTHR24346">
    <property type="entry name" value="MAP/MICROTUBULE AFFINITY-REGULATING KINASE"/>
    <property type="match status" value="1"/>
</dbReference>
<keyword evidence="4 7" id="KW-0547">Nucleotide-binding</keyword>
<proteinExistence type="predicted"/>
<evidence type="ECO:0000256" key="1">
    <source>
        <dbReference type="ARBA" id="ARBA00011245"/>
    </source>
</evidence>
<keyword evidence="3" id="KW-0808">Transferase</keyword>
<dbReference type="Gene3D" id="1.10.510.10">
    <property type="entry name" value="Transferase(Phosphotransferase) domain 1"/>
    <property type="match status" value="1"/>
</dbReference>
<accession>A0AAD2D905</accession>
<dbReference type="GO" id="GO:0005524">
    <property type="term" value="F:ATP binding"/>
    <property type="evidence" value="ECO:0007669"/>
    <property type="project" value="UniProtKB-UniRule"/>
</dbReference>
<sequence>MSKFRIGNYRLGKLLGYGAFGIVRLGMNETTRQEVAVKILNKRKIRQMKAKDKTYREIHLSKMFNHPNVVKLYEYFETKEDIYVIFEFVPNKELFGYISNNGSLEENEARKLFQQLVFAVDYCHSLGVAHRDIKPENILLDYHNNIKLADFGLSNFMKGGRALRTSCGSPNYAAPEVISGKIYDGTEVDVWSLGVTLYAMLYGELPFDDDCVNTMFKYIKEAKYYMHGSASKEVKDLLNRMLQPNPFKRITIPEIIQHPWFQAQHWQIKYYDRFLLQVIHGEESIDQEIIDELFNLKLKLNPKDREKIEKAISNGEKYDFCIAYEYLKHSKMLQKFESLKTKPKEDLKFDKSLLLKNSKNTVKHINDVHQKLESFDRNCDQPIPGEMKGEQEVGIIPHSPSFQTNFSSILDTTTCPEASEAEKAIGFVIKGSMDEVYKQVFSKLKEMNIIWKKWNSDFVYKCQSGIPIVEGETTEERQDKFKELFENDMIKFFLQFSTFTKKKGLVDLNQSIKHQYQFLVSFIWIKGPTMKYLDFVSNLQFS</sequence>
<dbReference type="GO" id="GO:0004674">
    <property type="term" value="F:protein serine/threonine kinase activity"/>
    <property type="evidence" value="ECO:0007669"/>
    <property type="project" value="UniProtKB-KW"/>
</dbReference>
<evidence type="ECO:0000313" key="10">
    <source>
        <dbReference type="Proteomes" id="UP001295684"/>
    </source>
</evidence>
<dbReference type="EMBL" id="CAMPGE010027769">
    <property type="protein sequence ID" value="CAI2385372.1"/>
    <property type="molecule type" value="Genomic_DNA"/>
</dbReference>
<dbReference type="FunFam" id="3.30.200.20:FF:000042">
    <property type="entry name" value="Aurora kinase A"/>
    <property type="match status" value="1"/>
</dbReference>
<dbReference type="PROSITE" id="PS00108">
    <property type="entry name" value="PROTEIN_KINASE_ST"/>
    <property type="match status" value="1"/>
</dbReference>
<dbReference type="SUPFAM" id="SSF56112">
    <property type="entry name" value="Protein kinase-like (PK-like)"/>
    <property type="match status" value="1"/>
</dbReference>
<dbReference type="GO" id="GO:0005737">
    <property type="term" value="C:cytoplasm"/>
    <property type="evidence" value="ECO:0007669"/>
    <property type="project" value="TreeGrafter"/>
</dbReference>
<dbReference type="InterPro" id="IPR011009">
    <property type="entry name" value="Kinase-like_dom_sf"/>
</dbReference>
<evidence type="ECO:0000256" key="5">
    <source>
        <dbReference type="ARBA" id="ARBA00022777"/>
    </source>
</evidence>
<keyword evidence="5" id="KW-0418">Kinase</keyword>
<dbReference type="PROSITE" id="PS50011">
    <property type="entry name" value="PROTEIN_KINASE_DOM"/>
    <property type="match status" value="1"/>
</dbReference>
<comment type="subunit">
    <text evidence="1">Monomer.</text>
</comment>
<dbReference type="AlphaFoldDB" id="A0AAD2D905"/>
<evidence type="ECO:0000259" key="8">
    <source>
        <dbReference type="PROSITE" id="PS50011"/>
    </source>
</evidence>
<dbReference type="InterPro" id="IPR017441">
    <property type="entry name" value="Protein_kinase_ATP_BS"/>
</dbReference>
<evidence type="ECO:0000256" key="2">
    <source>
        <dbReference type="ARBA" id="ARBA00022527"/>
    </source>
</evidence>
<dbReference type="InterPro" id="IPR008271">
    <property type="entry name" value="Ser/Thr_kinase_AS"/>
</dbReference>
<gene>
    <name evidence="9" type="ORF">ECRASSUSDP1_LOCUS26931</name>
</gene>
<dbReference type="Pfam" id="PF00069">
    <property type="entry name" value="Pkinase"/>
    <property type="match status" value="1"/>
</dbReference>
<keyword evidence="10" id="KW-1185">Reference proteome</keyword>
<feature type="binding site" evidence="7">
    <location>
        <position position="38"/>
    </location>
    <ligand>
        <name>ATP</name>
        <dbReference type="ChEBI" id="CHEBI:30616"/>
    </ligand>
</feature>
<feature type="domain" description="Protein kinase" evidence="8">
    <location>
        <begin position="9"/>
        <end position="261"/>
    </location>
</feature>
<reference evidence="9" key="1">
    <citation type="submission" date="2023-07" db="EMBL/GenBank/DDBJ databases">
        <authorList>
            <consortium name="AG Swart"/>
            <person name="Singh M."/>
            <person name="Singh A."/>
            <person name="Seah K."/>
            <person name="Emmerich C."/>
        </authorList>
    </citation>
    <scope>NUCLEOTIDE SEQUENCE</scope>
    <source>
        <strain evidence="9">DP1</strain>
    </source>
</reference>
<keyword evidence="2" id="KW-0723">Serine/threonine-protein kinase</keyword>
<evidence type="ECO:0000256" key="4">
    <source>
        <dbReference type="ARBA" id="ARBA00022741"/>
    </source>
</evidence>
<dbReference type="FunFam" id="1.10.510.10:FF:000571">
    <property type="entry name" value="Maternal embryonic leucine zipper kinase"/>
    <property type="match status" value="1"/>
</dbReference>
<evidence type="ECO:0000256" key="7">
    <source>
        <dbReference type="PROSITE-ProRule" id="PRU10141"/>
    </source>
</evidence>
<organism evidence="9 10">
    <name type="scientific">Euplotes crassus</name>
    <dbReference type="NCBI Taxonomy" id="5936"/>
    <lineage>
        <taxon>Eukaryota</taxon>
        <taxon>Sar</taxon>
        <taxon>Alveolata</taxon>
        <taxon>Ciliophora</taxon>
        <taxon>Intramacronucleata</taxon>
        <taxon>Spirotrichea</taxon>
        <taxon>Hypotrichia</taxon>
        <taxon>Euplotida</taxon>
        <taxon>Euplotidae</taxon>
        <taxon>Moneuplotes</taxon>
    </lineage>
</organism>
<name>A0AAD2D905_EUPCR</name>
<dbReference type="PANTHER" id="PTHR24346:SF82">
    <property type="entry name" value="KP78A-RELATED"/>
    <property type="match status" value="1"/>
</dbReference>
<evidence type="ECO:0000313" key="9">
    <source>
        <dbReference type="EMBL" id="CAI2385372.1"/>
    </source>
</evidence>
<keyword evidence="6 7" id="KW-0067">ATP-binding</keyword>
<comment type="caution">
    <text evidence="9">The sequence shown here is derived from an EMBL/GenBank/DDBJ whole genome shotgun (WGS) entry which is preliminary data.</text>
</comment>
<evidence type="ECO:0000256" key="6">
    <source>
        <dbReference type="ARBA" id="ARBA00022840"/>
    </source>
</evidence>
<dbReference type="Proteomes" id="UP001295684">
    <property type="component" value="Unassembled WGS sequence"/>
</dbReference>
<dbReference type="InterPro" id="IPR000719">
    <property type="entry name" value="Prot_kinase_dom"/>
</dbReference>
<dbReference type="GO" id="GO:0035556">
    <property type="term" value="P:intracellular signal transduction"/>
    <property type="evidence" value="ECO:0007669"/>
    <property type="project" value="TreeGrafter"/>
</dbReference>